<reference evidence="3" key="1">
    <citation type="journal article" date="2012" name="PLoS ONE">
        <title>Gene sets for utilization of primary and secondary nutrition supplies in the distal gut of endangered iberian lynx.</title>
        <authorList>
            <person name="Alcaide M."/>
            <person name="Messina E."/>
            <person name="Richter M."/>
            <person name="Bargiela R."/>
            <person name="Peplies J."/>
            <person name="Huws S.A."/>
            <person name="Newbold C.J."/>
            <person name="Golyshin P.N."/>
            <person name="Simon M.A."/>
            <person name="Lopez G."/>
            <person name="Yakimov M.M."/>
            <person name="Ferrer M."/>
        </authorList>
    </citation>
    <scope>NUCLEOTIDE SEQUENCE</scope>
</reference>
<gene>
    <name evidence="3" type="ORF">EVA_22651</name>
</gene>
<name>J9FHX2_9ZZZZ</name>
<dbReference type="SUPFAM" id="SSF53590">
    <property type="entry name" value="Nucleoside hydrolase"/>
    <property type="match status" value="1"/>
</dbReference>
<dbReference type="PROSITE" id="PS01247">
    <property type="entry name" value="IUNH"/>
    <property type="match status" value="1"/>
</dbReference>
<keyword evidence="1 3" id="KW-0378">Hydrolase</keyword>
<accession>J9FHX2</accession>
<protein>
    <submittedName>
        <fullName evidence="3">Protein containing Inosine/uridine-preferring nucleoside hydrolase domain protein</fullName>
        <ecNumber evidence="3">3.2.-.-</ecNumber>
    </submittedName>
</protein>
<organism evidence="3">
    <name type="scientific">gut metagenome</name>
    <dbReference type="NCBI Taxonomy" id="749906"/>
    <lineage>
        <taxon>unclassified sequences</taxon>
        <taxon>metagenomes</taxon>
        <taxon>organismal metagenomes</taxon>
    </lineage>
</organism>
<dbReference type="EMBL" id="AMCI01009609">
    <property type="protein sequence ID" value="EJW89242.1"/>
    <property type="molecule type" value="Genomic_DNA"/>
</dbReference>
<keyword evidence="2 3" id="KW-0326">Glycosidase</keyword>
<dbReference type="EC" id="3.2.-.-" evidence="3"/>
<sequence>MNEKKLIIDCDPGVDDAIALAFAAA</sequence>
<feature type="non-terminal residue" evidence="3">
    <location>
        <position position="25"/>
    </location>
</feature>
<evidence type="ECO:0000256" key="2">
    <source>
        <dbReference type="ARBA" id="ARBA00023295"/>
    </source>
</evidence>
<evidence type="ECO:0000256" key="1">
    <source>
        <dbReference type="ARBA" id="ARBA00022801"/>
    </source>
</evidence>
<evidence type="ECO:0000313" key="3">
    <source>
        <dbReference type="EMBL" id="EJW89242.1"/>
    </source>
</evidence>
<dbReference type="GO" id="GO:0016799">
    <property type="term" value="F:hydrolase activity, hydrolyzing N-glycosyl compounds"/>
    <property type="evidence" value="ECO:0007669"/>
    <property type="project" value="InterPro"/>
</dbReference>
<comment type="caution">
    <text evidence="3">The sequence shown here is derived from an EMBL/GenBank/DDBJ whole genome shotgun (WGS) entry which is preliminary data.</text>
</comment>
<dbReference type="AlphaFoldDB" id="J9FHX2"/>
<dbReference type="InterPro" id="IPR015910">
    <property type="entry name" value="I/U_nuclsd_hydro_CS"/>
</dbReference>
<dbReference type="InterPro" id="IPR036452">
    <property type="entry name" value="Ribo_hydro-like"/>
</dbReference>
<proteinExistence type="predicted"/>
<dbReference type="Gene3D" id="3.90.245.10">
    <property type="entry name" value="Ribonucleoside hydrolase-like"/>
    <property type="match status" value="1"/>
</dbReference>